<reference evidence="2" key="1">
    <citation type="journal article" date="2023" name="Front. Plant Sci.">
        <title>Chromosomal-level genome assembly of Melastoma candidum provides insights into trichome evolution.</title>
        <authorList>
            <person name="Zhong Y."/>
            <person name="Wu W."/>
            <person name="Sun C."/>
            <person name="Zou P."/>
            <person name="Liu Y."/>
            <person name="Dai S."/>
            <person name="Zhou R."/>
        </authorList>
    </citation>
    <scope>NUCLEOTIDE SEQUENCE [LARGE SCALE GENOMIC DNA]</scope>
</reference>
<comment type="caution">
    <text evidence="1">The sequence shown here is derived from an EMBL/GenBank/DDBJ whole genome shotgun (WGS) entry which is preliminary data.</text>
</comment>
<accession>A0ACB9LN86</accession>
<keyword evidence="2" id="KW-1185">Reference proteome</keyword>
<evidence type="ECO:0000313" key="2">
    <source>
        <dbReference type="Proteomes" id="UP001057402"/>
    </source>
</evidence>
<evidence type="ECO:0000313" key="1">
    <source>
        <dbReference type="EMBL" id="KAI4312821.1"/>
    </source>
</evidence>
<protein>
    <submittedName>
        <fullName evidence="1">Uncharacterized protein</fullName>
    </submittedName>
</protein>
<proteinExistence type="predicted"/>
<organism evidence="1 2">
    <name type="scientific">Melastoma candidum</name>
    <dbReference type="NCBI Taxonomy" id="119954"/>
    <lineage>
        <taxon>Eukaryota</taxon>
        <taxon>Viridiplantae</taxon>
        <taxon>Streptophyta</taxon>
        <taxon>Embryophyta</taxon>
        <taxon>Tracheophyta</taxon>
        <taxon>Spermatophyta</taxon>
        <taxon>Magnoliopsida</taxon>
        <taxon>eudicotyledons</taxon>
        <taxon>Gunneridae</taxon>
        <taxon>Pentapetalae</taxon>
        <taxon>rosids</taxon>
        <taxon>malvids</taxon>
        <taxon>Myrtales</taxon>
        <taxon>Melastomataceae</taxon>
        <taxon>Melastomatoideae</taxon>
        <taxon>Melastomateae</taxon>
        <taxon>Melastoma</taxon>
    </lineage>
</organism>
<name>A0ACB9LN86_9MYRT</name>
<dbReference type="Proteomes" id="UP001057402">
    <property type="component" value="Chromosome 11"/>
</dbReference>
<gene>
    <name evidence="1" type="ORF">MLD38_037612</name>
</gene>
<sequence length="270" mass="30133">MVTAPKTSTKLLFSSLPTCSGLIPNLCIQQAARVDLPIEGSPEHPTEETVPSTKERTKIPPLSAFAILKRVTDPGECLLGFDEICRRLYSGILLYDKEKKVAEQKFWVDEKLDKNCFLVLSKAMGITWSGSENNQYWEYVVEKENCFEGEVNIPVAKLKSVCWLEVKGKFKTMVLSPKTTYRVSFVVKMSSRSSGWDHPITVNLYLPDGSTQGSTENVHDKPKEEWFNVPIGSFMTNPKNVGELSFTLYGGGGNWKSGLVIKGVLLQAQD</sequence>
<dbReference type="EMBL" id="CM042890">
    <property type="protein sequence ID" value="KAI4312821.1"/>
    <property type="molecule type" value="Genomic_DNA"/>
</dbReference>